<evidence type="ECO:0008006" key="4">
    <source>
        <dbReference type="Google" id="ProtNLM"/>
    </source>
</evidence>
<sequence>MIFRFASGATASAEWTRRGVVSLCIVGGVVCGVFALGGCSDKTRWRSATDATGKYSADFPDAPQMEIDKIVLDETHQVGMRTQTATNKDGVTYAVGAMILPEDSDAMRRLAQRALLDGMARNVAHAVAPAPVSMTAADGTVLSGESWQSTDTVPGTRQSRVVRAQFVSRGDRVYEVVIVGEHLPSDQDQQRFFNAFKPF</sequence>
<evidence type="ECO:0000313" key="2">
    <source>
        <dbReference type="EMBL" id="KKB65291.1"/>
    </source>
</evidence>
<evidence type="ECO:0000313" key="3">
    <source>
        <dbReference type="Proteomes" id="UP000033618"/>
    </source>
</evidence>
<comment type="caution">
    <text evidence="2">The sequence shown here is derived from an EMBL/GenBank/DDBJ whole genome shotgun (WGS) entry which is preliminary data.</text>
</comment>
<dbReference type="Proteomes" id="UP000033618">
    <property type="component" value="Unassembled WGS sequence"/>
</dbReference>
<keyword evidence="1" id="KW-0472">Membrane</keyword>
<keyword evidence="1" id="KW-0812">Transmembrane</keyword>
<dbReference type="EMBL" id="LAQU01000001">
    <property type="protein sequence ID" value="KKB65291.1"/>
    <property type="molecule type" value="Genomic_DNA"/>
</dbReference>
<dbReference type="PATRIC" id="fig|28092.6.peg.307"/>
<organism evidence="2 3">
    <name type="scientific">Robbsia andropogonis</name>
    <dbReference type="NCBI Taxonomy" id="28092"/>
    <lineage>
        <taxon>Bacteria</taxon>
        <taxon>Pseudomonadati</taxon>
        <taxon>Pseudomonadota</taxon>
        <taxon>Betaproteobacteria</taxon>
        <taxon>Burkholderiales</taxon>
        <taxon>Burkholderiaceae</taxon>
        <taxon>Robbsia</taxon>
    </lineage>
</organism>
<name>A0A0F5K583_9BURK</name>
<accession>A0A0F5K583</accession>
<evidence type="ECO:0000256" key="1">
    <source>
        <dbReference type="SAM" id="Phobius"/>
    </source>
</evidence>
<dbReference type="RefSeq" id="WP_024902467.1">
    <property type="nucleotide sequence ID" value="NZ_CADFGU010000001.1"/>
</dbReference>
<reference evidence="2 3" key="1">
    <citation type="submission" date="2015-03" db="EMBL/GenBank/DDBJ databases">
        <title>Draft Genome Sequence of Burkholderia andropogonis type strain ICMP2807, isolated from Sorghum bicolor.</title>
        <authorList>
            <person name="Lopes-Santos L."/>
            <person name="Castro D.B."/>
            <person name="Ottoboni L.M."/>
            <person name="Park D."/>
            <person name="Weirc B.S."/>
            <person name="Destefano S.A."/>
        </authorList>
    </citation>
    <scope>NUCLEOTIDE SEQUENCE [LARGE SCALE GENOMIC DNA]</scope>
    <source>
        <strain evidence="2 3">ICMP2807</strain>
    </source>
</reference>
<protein>
    <recommendedName>
        <fullName evidence="4">Transmembrane protein</fullName>
    </recommendedName>
</protein>
<proteinExistence type="predicted"/>
<keyword evidence="3" id="KW-1185">Reference proteome</keyword>
<dbReference type="AlphaFoldDB" id="A0A0F5K583"/>
<keyword evidence="1" id="KW-1133">Transmembrane helix</keyword>
<gene>
    <name evidence="2" type="ORF">WM40_01355</name>
</gene>
<feature type="transmembrane region" description="Helical" evidence="1">
    <location>
        <begin position="20"/>
        <end position="39"/>
    </location>
</feature>